<evidence type="ECO:0000313" key="2">
    <source>
        <dbReference type="EMBL" id="MDQ0365316.1"/>
    </source>
</evidence>
<name>A0AAE3VWX8_9ACTN</name>
<keyword evidence="1" id="KW-0812">Transmembrane</keyword>
<dbReference type="AlphaFoldDB" id="A0AAE3VWX8"/>
<accession>A0AAE3VWX8</accession>
<comment type="caution">
    <text evidence="2">The sequence shown here is derived from an EMBL/GenBank/DDBJ whole genome shotgun (WGS) entry which is preliminary data.</text>
</comment>
<feature type="transmembrane region" description="Helical" evidence="1">
    <location>
        <begin position="298"/>
        <end position="323"/>
    </location>
</feature>
<feature type="transmembrane region" description="Helical" evidence="1">
    <location>
        <begin position="335"/>
        <end position="355"/>
    </location>
</feature>
<feature type="transmembrane region" description="Helical" evidence="1">
    <location>
        <begin position="217"/>
        <end position="240"/>
    </location>
</feature>
<dbReference type="RefSeq" id="WP_307237775.1">
    <property type="nucleotide sequence ID" value="NZ_JAUSUZ010000001.1"/>
</dbReference>
<keyword evidence="1" id="KW-0472">Membrane</keyword>
<organism evidence="2 3">
    <name type="scientific">Catenuloplanes indicus</name>
    <dbReference type="NCBI Taxonomy" id="137267"/>
    <lineage>
        <taxon>Bacteria</taxon>
        <taxon>Bacillati</taxon>
        <taxon>Actinomycetota</taxon>
        <taxon>Actinomycetes</taxon>
        <taxon>Micromonosporales</taxon>
        <taxon>Micromonosporaceae</taxon>
        <taxon>Catenuloplanes</taxon>
    </lineage>
</organism>
<evidence type="ECO:0000313" key="3">
    <source>
        <dbReference type="Proteomes" id="UP001240236"/>
    </source>
</evidence>
<reference evidence="2 3" key="1">
    <citation type="submission" date="2023-07" db="EMBL/GenBank/DDBJ databases">
        <title>Sequencing the genomes of 1000 actinobacteria strains.</title>
        <authorList>
            <person name="Klenk H.-P."/>
        </authorList>
    </citation>
    <scope>NUCLEOTIDE SEQUENCE [LARGE SCALE GENOMIC DNA]</scope>
    <source>
        <strain evidence="2 3">DSM 44709</strain>
    </source>
</reference>
<proteinExistence type="predicted"/>
<dbReference type="Proteomes" id="UP001240236">
    <property type="component" value="Unassembled WGS sequence"/>
</dbReference>
<evidence type="ECO:0000256" key="1">
    <source>
        <dbReference type="SAM" id="Phobius"/>
    </source>
</evidence>
<keyword evidence="3" id="KW-1185">Reference proteome</keyword>
<feature type="transmembrane region" description="Helical" evidence="1">
    <location>
        <begin position="252"/>
        <end position="278"/>
    </location>
</feature>
<gene>
    <name evidence="2" type="ORF">J2S42_001985</name>
</gene>
<dbReference type="EMBL" id="JAUSUZ010000001">
    <property type="protein sequence ID" value="MDQ0365316.1"/>
    <property type="molecule type" value="Genomic_DNA"/>
</dbReference>
<sequence>MTPPLPHRLAALAFPPGPRREELLDTLAESGARLGVREAADILWHGARARLGRPKNPLVVPLAVLVMILGAFAGAVASTRVAWLAVPALPGGDRAAALNDLVFPGLHVYGGGDVPDFVSAPDAEGGPIHGYVTYVVEHTDATRDVAAYTAGARERLTAAGWTVHDLVAIPGEPADPGFWARRDGLVLEFATHYWPDLPAYDSDGSVSYSLSRAAPEWMRWAALPGALAGVIVAFLAFGWVSRRTEHGDAPIGPLAMFWVLPLPPVLLFGWQGVTIWWSGPEPGYPPVIPFWQPLVYDFAAGPTYLLIFLTLGALLVAACRRPFPFAFVARHPRRWLAGATTALVAGGAVWVAGALGPCGIPAPAAAAPDSTTAQVYVSPAATEDQRNLIQAAIGRAGGSPLWRGADSRAGTTTLSIGCTSATPWFDVSWTVPGMFERLQHQAGSEPGVVAIRAG</sequence>
<keyword evidence="1" id="KW-1133">Transmembrane helix</keyword>
<protein>
    <submittedName>
        <fullName evidence="2">Uncharacterized protein</fullName>
    </submittedName>
</protein>
<feature type="transmembrane region" description="Helical" evidence="1">
    <location>
        <begin position="58"/>
        <end position="77"/>
    </location>
</feature>